<keyword evidence="4 6" id="KW-0472">Membrane</keyword>
<evidence type="ECO:0000313" key="9">
    <source>
        <dbReference type="Proteomes" id="UP000683925"/>
    </source>
</evidence>
<dbReference type="CDD" id="cd00038">
    <property type="entry name" value="CAP_ED"/>
    <property type="match status" value="1"/>
</dbReference>
<dbReference type="InterPro" id="IPR051413">
    <property type="entry name" value="K/Na_HCN_channel"/>
</dbReference>
<organism evidence="8 9">
    <name type="scientific">Paramecium octaurelia</name>
    <dbReference type="NCBI Taxonomy" id="43137"/>
    <lineage>
        <taxon>Eukaryota</taxon>
        <taxon>Sar</taxon>
        <taxon>Alveolata</taxon>
        <taxon>Ciliophora</taxon>
        <taxon>Intramacronucleata</taxon>
        <taxon>Oligohymenophorea</taxon>
        <taxon>Peniculida</taxon>
        <taxon>Parameciidae</taxon>
        <taxon>Paramecium</taxon>
    </lineage>
</organism>
<comment type="caution">
    <text evidence="8">The sequence shown here is derived from an EMBL/GenBank/DDBJ whole genome shotgun (WGS) entry which is preliminary data.</text>
</comment>
<accession>A0A8S1VBY6</accession>
<keyword evidence="2 6" id="KW-0812">Transmembrane</keyword>
<evidence type="ECO:0000256" key="3">
    <source>
        <dbReference type="ARBA" id="ARBA00022989"/>
    </source>
</evidence>
<feature type="domain" description="Cyclic nucleotide-binding" evidence="7">
    <location>
        <begin position="532"/>
        <end position="595"/>
    </location>
</feature>
<name>A0A8S1VBY6_PAROT</name>
<protein>
    <recommendedName>
        <fullName evidence="7">Cyclic nucleotide-binding domain-containing protein</fullName>
    </recommendedName>
</protein>
<feature type="transmembrane region" description="Helical" evidence="6">
    <location>
        <begin position="378"/>
        <end position="403"/>
    </location>
</feature>
<reference evidence="8" key="1">
    <citation type="submission" date="2021-01" db="EMBL/GenBank/DDBJ databases">
        <authorList>
            <consortium name="Genoscope - CEA"/>
            <person name="William W."/>
        </authorList>
    </citation>
    <scope>NUCLEOTIDE SEQUENCE</scope>
</reference>
<evidence type="ECO:0000256" key="2">
    <source>
        <dbReference type="ARBA" id="ARBA00022692"/>
    </source>
</evidence>
<keyword evidence="3 6" id="KW-1133">Transmembrane helix</keyword>
<feature type="transmembrane region" description="Helical" evidence="6">
    <location>
        <begin position="163"/>
        <end position="180"/>
    </location>
</feature>
<dbReference type="Pfam" id="PF00027">
    <property type="entry name" value="cNMP_binding"/>
    <property type="match status" value="1"/>
</dbReference>
<dbReference type="PANTHER" id="PTHR45689">
    <property type="entry name" value="I[[H]] CHANNEL, ISOFORM E"/>
    <property type="match status" value="1"/>
</dbReference>
<dbReference type="InterPro" id="IPR000595">
    <property type="entry name" value="cNMP-bd_dom"/>
</dbReference>
<feature type="coiled-coil region" evidence="5">
    <location>
        <begin position="647"/>
        <end position="674"/>
    </location>
</feature>
<dbReference type="GO" id="GO:0005249">
    <property type="term" value="F:voltage-gated potassium channel activity"/>
    <property type="evidence" value="ECO:0007669"/>
    <property type="project" value="TreeGrafter"/>
</dbReference>
<dbReference type="EMBL" id="CAJJDP010000062">
    <property type="protein sequence ID" value="CAD8174035.1"/>
    <property type="molecule type" value="Genomic_DNA"/>
</dbReference>
<keyword evidence="9" id="KW-1185">Reference proteome</keyword>
<dbReference type="InterPro" id="IPR005821">
    <property type="entry name" value="Ion_trans_dom"/>
</dbReference>
<evidence type="ECO:0000256" key="1">
    <source>
        <dbReference type="ARBA" id="ARBA00004141"/>
    </source>
</evidence>
<evidence type="ECO:0000313" key="8">
    <source>
        <dbReference type="EMBL" id="CAD8174035.1"/>
    </source>
</evidence>
<sequence length="829" mass="98084">MNQSSIILEENKYHSAQQEEEERMLTAKACDLKKALIYRKFQQNERKEELEDINQLFDERQLNILNDLANDNGNYEEQNQIETIRQEVNKKLQTVMEHGMKRHSLYVMKKPLENKRTFKIQVFKPEDKFRIFWDLFTMLIIFFAILILPLDISFTIDSPFFEYFNYASIAIFSLDILINFNTSYQQKGQYVIDRKLIAKHYLMAWFWIDLISTFPFDIIINASTEEIIQSDEIDETQAQQDTQNQQQQSAQLANTLKLLRILKFFRFIKVVRLLRVLKLKKIFSKFEDYVDFSNSMISLYKVLKLTFIMLFVAHWLACIWHFIADQEDSADSYSWLRAQDLQDSDWYVKYIASVYWATATMTTVGYGDITPVTSVEKIFGIVVMLLACCIFAYIMNSIGGIFVSMDYNEKLIRQKMGQANQFLKSNDIPKDLQARVRKYLEYKYEKESTQVNEKEALDVLSYSLRVEVLAAVNTDLINNSKVFKQNKFEKELLLQLPFELEEQIFGPEECIFLEGDDPIEQENGQNIEDRCLYFLNKGQVMLCIQKTFTCLKTLDKGATFGELGFFSNKSRSASAYTLDFVYVQKLKKKKFTEILKKYQTQNQLFQMNKHIIELGEDYSPLGLPCFGCQQINHFSSTCPKLHFITKYDRKQELIQELQQQQQKFTKEFKRHEKIRYNSRGCFGLTNEVAKEIKQVYSAQEEEDEDRLVKLQQRNEEEPTQEGFEVMENQKEIKSQHQDEFERMYIMTAFFTQFNIDEIMKNYNERVDAILNLQSLAQERNIRTQYHSVKSNTKKSRIRSMSAERAVYFEKLIEKYGGPSQFLEKLNQDN</sequence>
<dbReference type="Pfam" id="PF00520">
    <property type="entry name" value="Ion_trans"/>
    <property type="match status" value="1"/>
</dbReference>
<keyword evidence="5" id="KW-0175">Coiled coil</keyword>
<dbReference type="AlphaFoldDB" id="A0A8S1VBY6"/>
<dbReference type="GO" id="GO:0098855">
    <property type="term" value="C:HCN channel complex"/>
    <property type="evidence" value="ECO:0007669"/>
    <property type="project" value="TreeGrafter"/>
</dbReference>
<dbReference type="OrthoDB" id="417811at2759"/>
<dbReference type="GO" id="GO:0035725">
    <property type="term" value="P:sodium ion transmembrane transport"/>
    <property type="evidence" value="ECO:0007669"/>
    <property type="project" value="TreeGrafter"/>
</dbReference>
<gene>
    <name evidence="8" type="ORF">POCTA_138.1.T0630074</name>
</gene>
<evidence type="ECO:0000256" key="6">
    <source>
        <dbReference type="SAM" id="Phobius"/>
    </source>
</evidence>
<proteinExistence type="predicted"/>
<dbReference type="PROSITE" id="PS50042">
    <property type="entry name" value="CNMP_BINDING_3"/>
    <property type="match status" value="1"/>
</dbReference>
<evidence type="ECO:0000259" key="7">
    <source>
        <dbReference type="PROSITE" id="PS50042"/>
    </source>
</evidence>
<dbReference type="OMA" id="FERMYIM"/>
<comment type="subcellular location">
    <subcellularLocation>
        <location evidence="1">Membrane</location>
        <topology evidence="1">Multi-pass membrane protein</topology>
    </subcellularLocation>
</comment>
<dbReference type="GO" id="GO:0003254">
    <property type="term" value="P:regulation of membrane depolarization"/>
    <property type="evidence" value="ECO:0007669"/>
    <property type="project" value="TreeGrafter"/>
</dbReference>
<dbReference type="Proteomes" id="UP000683925">
    <property type="component" value="Unassembled WGS sequence"/>
</dbReference>
<evidence type="ECO:0000256" key="5">
    <source>
        <dbReference type="SAM" id="Coils"/>
    </source>
</evidence>
<feature type="transmembrane region" description="Helical" evidence="6">
    <location>
        <begin position="131"/>
        <end position="151"/>
    </location>
</feature>
<evidence type="ECO:0000256" key="4">
    <source>
        <dbReference type="ARBA" id="ARBA00023136"/>
    </source>
</evidence>
<dbReference type="PANTHER" id="PTHR45689:SF5">
    <property type="entry name" value="I[[H]] CHANNEL, ISOFORM E"/>
    <property type="match status" value="1"/>
</dbReference>
<feature type="transmembrane region" description="Helical" evidence="6">
    <location>
        <begin position="302"/>
        <end position="323"/>
    </location>
</feature>